<dbReference type="HOGENOM" id="CLU_2762197_0_0_1"/>
<sequence>MATSIGFSTHGGRGQLGRSEAIGKDDAWLLGLFLLGAKQLNKVGGRPTADEMMHDGSMSSQDGIPHTRNL</sequence>
<dbReference type="EnsemblPlants" id="OPUNC02G07290.1">
    <property type="protein sequence ID" value="OPUNC02G07290.1"/>
    <property type="gene ID" value="OPUNC02G07290"/>
</dbReference>
<feature type="compositionally biased region" description="Polar residues" evidence="1">
    <location>
        <begin position="57"/>
        <end position="70"/>
    </location>
</feature>
<reference evidence="2" key="1">
    <citation type="submission" date="2015-04" db="UniProtKB">
        <authorList>
            <consortium name="EnsemblPlants"/>
        </authorList>
    </citation>
    <scope>IDENTIFICATION</scope>
</reference>
<name>A0A0E0JX56_ORYPU</name>
<organism evidence="2">
    <name type="scientific">Oryza punctata</name>
    <name type="common">Red rice</name>
    <dbReference type="NCBI Taxonomy" id="4537"/>
    <lineage>
        <taxon>Eukaryota</taxon>
        <taxon>Viridiplantae</taxon>
        <taxon>Streptophyta</taxon>
        <taxon>Embryophyta</taxon>
        <taxon>Tracheophyta</taxon>
        <taxon>Spermatophyta</taxon>
        <taxon>Magnoliopsida</taxon>
        <taxon>Liliopsida</taxon>
        <taxon>Poales</taxon>
        <taxon>Poaceae</taxon>
        <taxon>BOP clade</taxon>
        <taxon>Oryzoideae</taxon>
        <taxon>Oryzeae</taxon>
        <taxon>Oryzinae</taxon>
        <taxon>Oryza</taxon>
    </lineage>
</organism>
<reference evidence="2" key="2">
    <citation type="submission" date="2018-05" db="EMBL/GenBank/DDBJ databases">
        <title>OpunRS2 (Oryza punctata Reference Sequence Version 2).</title>
        <authorList>
            <person name="Zhang J."/>
            <person name="Kudrna D."/>
            <person name="Lee S."/>
            <person name="Talag J."/>
            <person name="Welchert J."/>
            <person name="Wing R.A."/>
        </authorList>
    </citation>
    <scope>NUCLEOTIDE SEQUENCE [LARGE SCALE GENOMIC DNA]</scope>
</reference>
<evidence type="ECO:0000313" key="2">
    <source>
        <dbReference type="EnsemblPlants" id="OPUNC02G07290.1"/>
    </source>
</evidence>
<feature type="region of interest" description="Disordered" evidence="1">
    <location>
        <begin position="46"/>
        <end position="70"/>
    </location>
</feature>
<keyword evidence="3" id="KW-1185">Reference proteome</keyword>
<proteinExistence type="predicted"/>
<evidence type="ECO:0000256" key="1">
    <source>
        <dbReference type="SAM" id="MobiDB-lite"/>
    </source>
</evidence>
<dbReference type="Proteomes" id="UP000026962">
    <property type="component" value="Chromosome 2"/>
</dbReference>
<accession>A0A0E0JX56</accession>
<evidence type="ECO:0000313" key="3">
    <source>
        <dbReference type="Proteomes" id="UP000026962"/>
    </source>
</evidence>
<dbReference type="AlphaFoldDB" id="A0A0E0JX56"/>
<dbReference type="Gramene" id="OPUNC02G07290.1">
    <property type="protein sequence ID" value="OPUNC02G07290.1"/>
    <property type="gene ID" value="OPUNC02G07290"/>
</dbReference>
<protein>
    <submittedName>
        <fullName evidence="2">Uncharacterized protein</fullName>
    </submittedName>
</protein>